<dbReference type="Gene3D" id="1.20.1070.10">
    <property type="entry name" value="Rhodopsin 7-helix transmembrane proteins"/>
    <property type="match status" value="1"/>
</dbReference>
<evidence type="ECO:0000256" key="1">
    <source>
        <dbReference type="ARBA" id="ARBA00004370"/>
    </source>
</evidence>
<keyword evidence="11" id="KW-1185">Reference proteome</keyword>
<sequence length="340" mass="37807">MAGIAIFGNIMVLLGRCLMRSKRHHNIEHDLFLKNLAASDLLMGVYLAIIAFTDISYRGVYVLYDEDWRKSFTCSLCGFLSTLSYQSSTLILSVVTWDRLVSVTRPLQPRSSSRARAILRLLILWLIAACCAAAPFFNDNYFGEHFYGTNGVCLSVHIHDPLGQGWEYSVCLFICVNTVALLFIVFSYVRMLQAIRGSGEAMRSTVSGRENAVATRFAIIVSTNCCCWLPIVIVKLVALCGVSIHEHLYAWLAVFVLPVNSALNPVLYTLTTAAFKQQMNKICVNLPCSKDEESHNNNGYESAASFSLGHVPNGGVTKHLLQRRTTQTTLTFSCKRPTVV</sequence>
<evidence type="ECO:0000256" key="8">
    <source>
        <dbReference type="SAM" id="Phobius"/>
    </source>
</evidence>
<accession>A0A9Q0MRR2</accession>
<evidence type="ECO:0000256" key="5">
    <source>
        <dbReference type="ARBA" id="ARBA00022737"/>
    </source>
</evidence>
<dbReference type="AlphaFoldDB" id="A0A9Q0MRR2"/>
<dbReference type="InterPro" id="IPR000276">
    <property type="entry name" value="GPCR_Rhodpsn"/>
</dbReference>
<keyword evidence="5" id="KW-0677">Repeat</keyword>
<evidence type="ECO:0000256" key="3">
    <source>
        <dbReference type="ARBA" id="ARBA00022614"/>
    </source>
</evidence>
<dbReference type="GO" id="GO:0008528">
    <property type="term" value="F:G protein-coupled peptide receptor activity"/>
    <property type="evidence" value="ECO:0007669"/>
    <property type="project" value="TreeGrafter"/>
</dbReference>
<name>A0A9Q0MRR2_9DIPT</name>
<dbReference type="InterPro" id="IPR017452">
    <property type="entry name" value="GPCR_Rhodpsn_7TM"/>
</dbReference>
<gene>
    <name evidence="10" type="primary">GR101</name>
    <name evidence="10" type="ORF">Bhyg_13675</name>
</gene>
<comment type="caution">
    <text evidence="10">The sequence shown here is derived from an EMBL/GenBank/DDBJ whole genome shotgun (WGS) entry which is preliminary data.</text>
</comment>
<dbReference type="GO" id="GO:0009755">
    <property type="term" value="P:hormone-mediated signaling pathway"/>
    <property type="evidence" value="ECO:0007669"/>
    <property type="project" value="TreeGrafter"/>
</dbReference>
<comment type="subcellular location">
    <subcellularLocation>
        <location evidence="1">Membrane</location>
    </subcellularLocation>
</comment>
<feature type="transmembrane region" description="Helical" evidence="8">
    <location>
        <begin position="213"/>
        <end position="236"/>
    </location>
</feature>
<protein>
    <submittedName>
        <fullName evidence="10">G-protein coupled receptor</fullName>
    </submittedName>
</protein>
<organism evidence="10 11">
    <name type="scientific">Pseudolycoriella hygida</name>
    <dbReference type="NCBI Taxonomy" id="35572"/>
    <lineage>
        <taxon>Eukaryota</taxon>
        <taxon>Metazoa</taxon>
        <taxon>Ecdysozoa</taxon>
        <taxon>Arthropoda</taxon>
        <taxon>Hexapoda</taxon>
        <taxon>Insecta</taxon>
        <taxon>Pterygota</taxon>
        <taxon>Neoptera</taxon>
        <taxon>Endopterygota</taxon>
        <taxon>Diptera</taxon>
        <taxon>Nematocera</taxon>
        <taxon>Sciaroidea</taxon>
        <taxon>Sciaridae</taxon>
        <taxon>Pseudolycoriella</taxon>
    </lineage>
</organism>
<evidence type="ECO:0000256" key="6">
    <source>
        <dbReference type="ARBA" id="ARBA00022989"/>
    </source>
</evidence>
<dbReference type="GO" id="GO:0005886">
    <property type="term" value="C:plasma membrane"/>
    <property type="evidence" value="ECO:0007669"/>
    <property type="project" value="TreeGrafter"/>
</dbReference>
<dbReference type="PRINTS" id="PR00237">
    <property type="entry name" value="GPCRRHODOPSN"/>
</dbReference>
<dbReference type="PANTHER" id="PTHR24372">
    <property type="entry name" value="GLYCOPROTEIN HORMONE RECEPTOR"/>
    <property type="match status" value="1"/>
</dbReference>
<dbReference type="EMBL" id="WJQU01000004">
    <property type="protein sequence ID" value="KAJ6635092.1"/>
    <property type="molecule type" value="Genomic_DNA"/>
</dbReference>
<keyword evidence="7 8" id="KW-0472">Membrane</keyword>
<comment type="similarity">
    <text evidence="2">Belongs to the G-protein coupled receptor 1 family.</text>
</comment>
<dbReference type="Proteomes" id="UP001151699">
    <property type="component" value="Chromosome C"/>
</dbReference>
<evidence type="ECO:0000256" key="2">
    <source>
        <dbReference type="ARBA" id="ARBA00010663"/>
    </source>
</evidence>
<evidence type="ECO:0000313" key="10">
    <source>
        <dbReference type="EMBL" id="KAJ6635092.1"/>
    </source>
</evidence>
<evidence type="ECO:0000256" key="4">
    <source>
        <dbReference type="ARBA" id="ARBA00022692"/>
    </source>
</evidence>
<feature type="domain" description="G-protein coupled receptors family 1 profile" evidence="9">
    <location>
        <begin position="8"/>
        <end position="268"/>
    </location>
</feature>
<dbReference type="Pfam" id="PF00001">
    <property type="entry name" value="7tm_1"/>
    <property type="match status" value="1"/>
</dbReference>
<evidence type="ECO:0000313" key="11">
    <source>
        <dbReference type="Proteomes" id="UP001151699"/>
    </source>
</evidence>
<dbReference type="PROSITE" id="PS50262">
    <property type="entry name" value="G_PROTEIN_RECEP_F1_2"/>
    <property type="match status" value="1"/>
</dbReference>
<feature type="transmembrane region" description="Helical" evidence="8">
    <location>
        <begin position="248"/>
        <end position="271"/>
    </location>
</feature>
<dbReference type="PANTHER" id="PTHR24372:SF80">
    <property type="entry name" value="FI21465P1-RELATED"/>
    <property type="match status" value="1"/>
</dbReference>
<dbReference type="OrthoDB" id="6022531at2759"/>
<dbReference type="GO" id="GO:0007189">
    <property type="term" value="P:adenylate cyclase-activating G protein-coupled receptor signaling pathway"/>
    <property type="evidence" value="ECO:0007669"/>
    <property type="project" value="TreeGrafter"/>
</dbReference>
<feature type="transmembrane region" description="Helical" evidence="8">
    <location>
        <begin position="118"/>
        <end position="137"/>
    </location>
</feature>
<keyword evidence="4 8" id="KW-0812">Transmembrane</keyword>
<keyword evidence="3" id="KW-0433">Leucine-rich repeat</keyword>
<evidence type="ECO:0000256" key="7">
    <source>
        <dbReference type="ARBA" id="ARBA00023136"/>
    </source>
</evidence>
<keyword evidence="6 8" id="KW-1133">Transmembrane helix</keyword>
<feature type="transmembrane region" description="Helical" evidence="8">
    <location>
        <begin position="166"/>
        <end position="192"/>
    </location>
</feature>
<proteinExistence type="inferred from homology"/>
<dbReference type="SUPFAM" id="SSF81321">
    <property type="entry name" value="Family A G protein-coupled receptor-like"/>
    <property type="match status" value="1"/>
</dbReference>
<reference evidence="10" key="1">
    <citation type="submission" date="2022-07" db="EMBL/GenBank/DDBJ databases">
        <authorList>
            <person name="Trinca V."/>
            <person name="Uliana J.V.C."/>
            <person name="Torres T.T."/>
            <person name="Ward R.J."/>
            <person name="Monesi N."/>
        </authorList>
    </citation>
    <scope>NUCLEOTIDE SEQUENCE</scope>
    <source>
        <strain evidence="10">HSMRA1968</strain>
        <tissue evidence="10">Whole embryos</tissue>
    </source>
</reference>
<evidence type="ECO:0000259" key="9">
    <source>
        <dbReference type="PROSITE" id="PS50262"/>
    </source>
</evidence>
<keyword evidence="10" id="KW-0675">Receptor</keyword>